<dbReference type="EMBL" id="CP060712">
    <property type="protein sequence ID" value="QNN49768.1"/>
    <property type="molecule type" value="Genomic_DNA"/>
</dbReference>
<feature type="transmembrane region" description="Helical" evidence="7">
    <location>
        <begin position="60"/>
        <end position="81"/>
    </location>
</feature>
<feature type="transmembrane region" description="Helical" evidence="7">
    <location>
        <begin position="300"/>
        <end position="319"/>
    </location>
</feature>
<keyword evidence="4 7" id="KW-0812">Transmembrane</keyword>
<feature type="domain" description="EamA" evidence="8">
    <location>
        <begin position="176"/>
        <end position="316"/>
    </location>
</feature>
<keyword evidence="5 7" id="KW-1133">Transmembrane helix</keyword>
<evidence type="ECO:0000259" key="8">
    <source>
        <dbReference type="Pfam" id="PF00892"/>
    </source>
</evidence>
<evidence type="ECO:0000256" key="7">
    <source>
        <dbReference type="SAM" id="Phobius"/>
    </source>
</evidence>
<dbReference type="Proteomes" id="UP000515976">
    <property type="component" value="Chromosome"/>
</dbReference>
<dbReference type="AlphaFoldDB" id="A0A7G9R2E3"/>
<feature type="transmembrane region" description="Helical" evidence="7">
    <location>
        <begin position="242"/>
        <end position="262"/>
    </location>
</feature>
<evidence type="ECO:0000313" key="9">
    <source>
        <dbReference type="EMBL" id="QNN49768.1"/>
    </source>
</evidence>
<feature type="transmembrane region" description="Helical" evidence="7">
    <location>
        <begin position="93"/>
        <end position="113"/>
    </location>
</feature>
<keyword evidence="6 7" id="KW-0472">Membrane</keyword>
<comment type="similarity">
    <text evidence="2">Belongs to the EamA transporter family.</text>
</comment>
<accession>A0A7G9R2E3</accession>
<keyword evidence="3" id="KW-1003">Cell membrane</keyword>
<feature type="transmembrane region" description="Helical" evidence="7">
    <location>
        <begin position="175"/>
        <end position="193"/>
    </location>
</feature>
<dbReference type="SUPFAM" id="SSF103481">
    <property type="entry name" value="Multidrug resistance efflux transporter EmrE"/>
    <property type="match status" value="2"/>
</dbReference>
<name>A0A7G9R2E3_9MICO</name>
<dbReference type="InterPro" id="IPR000620">
    <property type="entry name" value="EamA_dom"/>
</dbReference>
<organism evidence="9 10">
    <name type="scientific">Phycicoccus endophyticus</name>
    <dbReference type="NCBI Taxonomy" id="1690220"/>
    <lineage>
        <taxon>Bacteria</taxon>
        <taxon>Bacillati</taxon>
        <taxon>Actinomycetota</taxon>
        <taxon>Actinomycetes</taxon>
        <taxon>Micrococcales</taxon>
        <taxon>Intrasporangiaceae</taxon>
        <taxon>Phycicoccus</taxon>
    </lineage>
</organism>
<feature type="domain" description="EamA" evidence="8">
    <location>
        <begin position="30"/>
        <end position="164"/>
    </location>
</feature>
<dbReference type="InterPro" id="IPR051258">
    <property type="entry name" value="Diverse_Substrate_Transporter"/>
</dbReference>
<evidence type="ECO:0000256" key="1">
    <source>
        <dbReference type="ARBA" id="ARBA00004651"/>
    </source>
</evidence>
<evidence type="ECO:0000256" key="5">
    <source>
        <dbReference type="ARBA" id="ARBA00022989"/>
    </source>
</evidence>
<proteinExistence type="inferred from homology"/>
<reference evidence="9 10" key="1">
    <citation type="submission" date="2020-08" db="EMBL/GenBank/DDBJ databases">
        <title>Genome sequence of Phycicoccus endophyticus JCM 31784T.</title>
        <authorList>
            <person name="Hyun D.-W."/>
            <person name="Bae J.-W."/>
        </authorList>
    </citation>
    <scope>NUCLEOTIDE SEQUENCE [LARGE SCALE GENOMIC DNA]</scope>
    <source>
        <strain evidence="9 10">JCM 31784</strain>
    </source>
</reference>
<dbReference type="GO" id="GO:0005886">
    <property type="term" value="C:plasma membrane"/>
    <property type="evidence" value="ECO:0007669"/>
    <property type="project" value="UniProtKB-SubCell"/>
</dbReference>
<feature type="transmembrane region" description="Helical" evidence="7">
    <location>
        <begin position="119"/>
        <end position="141"/>
    </location>
</feature>
<evidence type="ECO:0000256" key="6">
    <source>
        <dbReference type="ARBA" id="ARBA00023136"/>
    </source>
</evidence>
<evidence type="ECO:0000256" key="2">
    <source>
        <dbReference type="ARBA" id="ARBA00007362"/>
    </source>
</evidence>
<dbReference type="PANTHER" id="PTHR42920">
    <property type="entry name" value="OS03G0707200 PROTEIN-RELATED"/>
    <property type="match status" value="1"/>
</dbReference>
<feature type="transmembrane region" description="Helical" evidence="7">
    <location>
        <begin position="274"/>
        <end position="294"/>
    </location>
</feature>
<dbReference type="KEGG" id="pei:H9L10_01325"/>
<evidence type="ECO:0000313" key="10">
    <source>
        <dbReference type="Proteomes" id="UP000515976"/>
    </source>
</evidence>
<keyword evidence="10" id="KW-1185">Reference proteome</keyword>
<feature type="transmembrane region" description="Helical" evidence="7">
    <location>
        <begin position="148"/>
        <end position="169"/>
    </location>
</feature>
<dbReference type="PANTHER" id="PTHR42920:SF5">
    <property type="entry name" value="EAMA DOMAIN-CONTAINING PROTEIN"/>
    <property type="match status" value="1"/>
</dbReference>
<protein>
    <submittedName>
        <fullName evidence="9">EamA family transporter</fullName>
    </submittedName>
</protein>
<comment type="subcellular location">
    <subcellularLocation>
        <location evidence="1">Cell membrane</location>
        <topology evidence="1">Multi-pass membrane protein</topology>
    </subcellularLocation>
</comment>
<evidence type="ECO:0000256" key="3">
    <source>
        <dbReference type="ARBA" id="ARBA00022475"/>
    </source>
</evidence>
<feature type="transmembrane region" description="Helical" evidence="7">
    <location>
        <begin position="205"/>
        <end position="230"/>
    </location>
</feature>
<sequence>MRSPVIRRAGGRAGRRSTVVEIVRRHLGVGLAALLLSSAAFGTSGPFAKALIAAGWSPGAVVLVRIAGAALLLLPVTLWGARGDLAALAREAPLAAGYGCLAVAAAQLGYFQAIEHLEVGVALLIEYLGIVLVVLWVWLVTRRRPHRLTLLGVLLAMAGLVLVLDIAGASPPDPVGVAWALLAATGLAGHYVLAVRETTLAPMSFAALGLTAGGAVLAVLGLTGVIPMHAGASRVVLAGVDAPAWAALAELVVVAAVLAYVLGVLGARHLGSTLASFVGLTEVLFAVLAAWVVLGELPGRWQLLGGVVILGGIVAVRLGERASAAPPAPGEVDFDVRSPVA</sequence>
<dbReference type="Pfam" id="PF00892">
    <property type="entry name" value="EamA"/>
    <property type="match status" value="2"/>
</dbReference>
<dbReference type="InterPro" id="IPR037185">
    <property type="entry name" value="EmrE-like"/>
</dbReference>
<evidence type="ECO:0000256" key="4">
    <source>
        <dbReference type="ARBA" id="ARBA00022692"/>
    </source>
</evidence>
<gene>
    <name evidence="9" type="ORF">H9L10_01325</name>
</gene>